<protein>
    <recommendedName>
        <fullName evidence="5">Arylsulfotransferase</fullName>
    </recommendedName>
</protein>
<accession>A0A2T2NBT8</accession>
<keyword evidence="2" id="KW-0732">Signal</keyword>
<name>A0A2T2NBT8_CORCC</name>
<evidence type="ECO:0000313" key="3">
    <source>
        <dbReference type="EMBL" id="PSN62921.1"/>
    </source>
</evidence>
<dbReference type="Pfam" id="PF14269">
    <property type="entry name" value="Arylsulfotran_2"/>
    <property type="match status" value="1"/>
</dbReference>
<evidence type="ECO:0008006" key="5">
    <source>
        <dbReference type="Google" id="ProtNLM"/>
    </source>
</evidence>
<organism evidence="3 4">
    <name type="scientific">Corynespora cassiicola Philippines</name>
    <dbReference type="NCBI Taxonomy" id="1448308"/>
    <lineage>
        <taxon>Eukaryota</taxon>
        <taxon>Fungi</taxon>
        <taxon>Dikarya</taxon>
        <taxon>Ascomycota</taxon>
        <taxon>Pezizomycotina</taxon>
        <taxon>Dothideomycetes</taxon>
        <taxon>Pleosporomycetidae</taxon>
        <taxon>Pleosporales</taxon>
        <taxon>Corynesporascaceae</taxon>
        <taxon>Corynespora</taxon>
    </lineage>
</organism>
<evidence type="ECO:0000256" key="2">
    <source>
        <dbReference type="SAM" id="SignalP"/>
    </source>
</evidence>
<dbReference type="AlphaFoldDB" id="A0A2T2NBT8"/>
<feature type="chain" id="PRO_5015624573" description="Arylsulfotransferase" evidence="2">
    <location>
        <begin position="20"/>
        <end position="632"/>
    </location>
</feature>
<proteinExistence type="predicted"/>
<dbReference type="OrthoDB" id="5427350at2759"/>
<dbReference type="PANTHER" id="PTHR35340">
    <property type="entry name" value="PQQ ENZYME REPEAT PROTEIN-RELATED"/>
    <property type="match status" value="1"/>
</dbReference>
<sequence>MSFSFVLAVYALVCTATAGLDNVSSPTSVFRSRPDLHAPLINLEIFYPDLVSPGYIFLAPYRNVEPGPYIYDNHGQLVWSGAGTQGASTAHNPHVCEYKGKDHICFFQGHQHHGWARGHGVIMDERYRVVQTVEAVGSAPTTDMHEFRLINKGKTALVTIYQPRQYDLGKFGIGPGLGWVQDSLFQEIDVESGELLFEWRALDHIAPSFSYTCIDCTDTSGNGLTRDTPWDFFHINSIDKNLDGDYLISARHVAAVYKISGKDGSIIWQLNGANPTFRNANLHFSSQHHALWVQENQTHTVISLFDNASNTFNITNRESRGMLIGINHVERTATKLREWLAPEEKGVLSGSQGNMQILPNRNVFIGWGDHAFYSEHLDSGEAVMYAKLAYWGSDVMMYRCNKYPWTGRPLTAPALWTYSRAGTNDSSLMFYVSWNGATEVHSWNFYTANSASGPWTMTGTQRRTGFETEYQVPFMREWAFAEAVDRSGIPLKRSSVIRTFVPSDLIVDGCNDRGCNAIPPLAADEEFDKSMPAVPNRGQNYTADRGYDTARYYPVIPVSLFAGSARYFPFVVGFVILALVATAALVGKRRLLRMMASGPEWLLRGNGGSSLHEGSVTSPRYRKLEAGSDSPI</sequence>
<gene>
    <name evidence="3" type="ORF">BS50DRAFT_680235</name>
</gene>
<keyword evidence="4" id="KW-1185">Reference proteome</keyword>
<dbReference type="EMBL" id="KZ678141">
    <property type="protein sequence ID" value="PSN62921.1"/>
    <property type="molecule type" value="Genomic_DNA"/>
</dbReference>
<dbReference type="Proteomes" id="UP000240883">
    <property type="component" value="Unassembled WGS sequence"/>
</dbReference>
<dbReference type="PANTHER" id="PTHR35340:SF9">
    <property type="entry name" value="ASST-DOMAIN-CONTAINING PROTEIN"/>
    <property type="match status" value="1"/>
</dbReference>
<evidence type="ECO:0000256" key="1">
    <source>
        <dbReference type="SAM" id="Phobius"/>
    </source>
</evidence>
<dbReference type="STRING" id="1448308.A0A2T2NBT8"/>
<evidence type="ECO:0000313" key="4">
    <source>
        <dbReference type="Proteomes" id="UP000240883"/>
    </source>
</evidence>
<keyword evidence="1" id="KW-0812">Transmembrane</keyword>
<feature type="transmembrane region" description="Helical" evidence="1">
    <location>
        <begin position="567"/>
        <end position="587"/>
    </location>
</feature>
<feature type="signal peptide" evidence="2">
    <location>
        <begin position="1"/>
        <end position="19"/>
    </location>
</feature>
<dbReference type="InterPro" id="IPR039535">
    <property type="entry name" value="ASST-like"/>
</dbReference>
<reference evidence="3 4" key="1">
    <citation type="journal article" date="2018" name="Front. Microbiol.">
        <title>Genome-Wide Analysis of Corynespora cassiicola Leaf Fall Disease Putative Effectors.</title>
        <authorList>
            <person name="Lopez D."/>
            <person name="Ribeiro S."/>
            <person name="Label P."/>
            <person name="Fumanal B."/>
            <person name="Venisse J.S."/>
            <person name="Kohler A."/>
            <person name="de Oliveira R.R."/>
            <person name="Labutti K."/>
            <person name="Lipzen A."/>
            <person name="Lail K."/>
            <person name="Bauer D."/>
            <person name="Ohm R.A."/>
            <person name="Barry K.W."/>
            <person name="Spatafora J."/>
            <person name="Grigoriev I.V."/>
            <person name="Martin F.M."/>
            <person name="Pujade-Renaud V."/>
        </authorList>
    </citation>
    <scope>NUCLEOTIDE SEQUENCE [LARGE SCALE GENOMIC DNA]</scope>
    <source>
        <strain evidence="3 4">Philippines</strain>
    </source>
</reference>
<keyword evidence="1" id="KW-1133">Transmembrane helix</keyword>
<dbReference type="InterPro" id="IPR053143">
    <property type="entry name" value="Arylsulfate_ST"/>
</dbReference>
<keyword evidence="1" id="KW-0472">Membrane</keyword>